<keyword evidence="2" id="KW-0732">Signal</keyword>
<accession>A0A7M1SYQ4</accession>
<feature type="region of interest" description="Disordered" evidence="1">
    <location>
        <begin position="32"/>
        <end position="70"/>
    </location>
</feature>
<name>A0A7M1SYQ4_9MICO</name>
<evidence type="ECO:0000313" key="3">
    <source>
        <dbReference type="EMBL" id="QOR72104.1"/>
    </source>
</evidence>
<evidence type="ECO:0000256" key="2">
    <source>
        <dbReference type="SAM" id="SignalP"/>
    </source>
</evidence>
<dbReference type="KEGG" id="halt:IM660_07655"/>
<evidence type="ECO:0000313" key="4">
    <source>
        <dbReference type="Proteomes" id="UP000593758"/>
    </source>
</evidence>
<protein>
    <submittedName>
        <fullName evidence="3">Uncharacterized protein</fullName>
    </submittedName>
</protein>
<reference evidence="3 4" key="1">
    <citation type="submission" date="2020-10" db="EMBL/GenBank/DDBJ databases">
        <title>Haloactinobacterium sp. RN3S43, a bacterium isolated from saline soil.</title>
        <authorList>
            <person name="Sun J.-Q."/>
        </authorList>
    </citation>
    <scope>NUCLEOTIDE SEQUENCE [LARGE SCALE GENOMIC DNA]</scope>
    <source>
        <strain evidence="3 4">RN3S43</strain>
    </source>
</reference>
<dbReference type="PROSITE" id="PS51257">
    <property type="entry name" value="PROKAR_LIPOPROTEIN"/>
    <property type="match status" value="1"/>
</dbReference>
<organism evidence="3 4">
    <name type="scientific">Ruania alkalisoli</name>
    <dbReference type="NCBI Taxonomy" id="2779775"/>
    <lineage>
        <taxon>Bacteria</taxon>
        <taxon>Bacillati</taxon>
        <taxon>Actinomycetota</taxon>
        <taxon>Actinomycetes</taxon>
        <taxon>Micrococcales</taxon>
        <taxon>Ruaniaceae</taxon>
        <taxon>Ruania</taxon>
    </lineage>
</organism>
<proteinExistence type="predicted"/>
<feature type="signal peptide" evidence="2">
    <location>
        <begin position="1"/>
        <end position="19"/>
    </location>
</feature>
<sequence length="204" mass="21119">MRRPALLVACAVLVVPVLAGCTADTGLGSGAETSAAAEASPTPTASAESTEPAPQESEPVEQAETAVPAGPQECGQVISTVGETVTVEIIAGDVDCVFAEELLDTYYNDPPSIPEGSGAYLAIGDWECNSSSSQEPGRASTCRTQDGGEIVTWPADRAPSTPVSGGYCEQIDQPTLDQLFGNDPYDEQVCETYIGAETAIDQQE</sequence>
<keyword evidence="4" id="KW-1185">Reference proteome</keyword>
<evidence type="ECO:0000256" key="1">
    <source>
        <dbReference type="SAM" id="MobiDB-lite"/>
    </source>
</evidence>
<dbReference type="EMBL" id="CP063169">
    <property type="protein sequence ID" value="QOR72104.1"/>
    <property type="molecule type" value="Genomic_DNA"/>
</dbReference>
<dbReference type="Proteomes" id="UP000593758">
    <property type="component" value="Chromosome"/>
</dbReference>
<feature type="chain" id="PRO_5039613723" evidence="2">
    <location>
        <begin position="20"/>
        <end position="204"/>
    </location>
</feature>
<feature type="compositionally biased region" description="Low complexity" evidence="1">
    <location>
        <begin position="32"/>
        <end position="54"/>
    </location>
</feature>
<dbReference type="AlphaFoldDB" id="A0A7M1SYQ4"/>
<gene>
    <name evidence="3" type="ORF">IM660_07655</name>
</gene>
<dbReference type="RefSeq" id="WP_193498748.1">
    <property type="nucleotide sequence ID" value="NZ_CP063169.1"/>
</dbReference>